<sequence length="175" mass="19499">MSIRNIYIFALSANSNVAKINKTSLIYNKTAIVLLAIAALFFVISIFIWFKMNIRHEIIVLTGLGVKKEVARIEKIAKRETEDAVSMAPIRNGENADIMDNNITQNLNDRQTVPLRHTVPIGVSATYNEVNETTPIGFMGEEETALLEECAPKAPQGNSSFVVEKDEVYISNNKQ</sequence>
<dbReference type="EMBL" id="FQXK01000021">
    <property type="protein sequence ID" value="SHI26181.1"/>
    <property type="molecule type" value="Genomic_DNA"/>
</dbReference>
<keyword evidence="1" id="KW-1133">Transmembrane helix</keyword>
<evidence type="ECO:0000256" key="1">
    <source>
        <dbReference type="SAM" id="Phobius"/>
    </source>
</evidence>
<dbReference type="RefSeq" id="WP_073388319.1">
    <property type="nucleotide sequence ID" value="NZ_FQXK01000021.1"/>
</dbReference>
<dbReference type="OrthoDB" id="9962270at2"/>
<dbReference type="AlphaFoldDB" id="A0A1M5ZPR2"/>
<keyword evidence="1" id="KW-0472">Membrane</keyword>
<keyword evidence="3" id="KW-1185">Reference proteome</keyword>
<name>A0A1M5ZPR2_BUTFI</name>
<keyword evidence="1" id="KW-0812">Transmembrane</keyword>
<dbReference type="GeneID" id="89507868"/>
<feature type="transmembrane region" description="Helical" evidence="1">
    <location>
        <begin position="31"/>
        <end position="50"/>
    </location>
</feature>
<gene>
    <name evidence="2" type="ORF">SAMN02745229_02536</name>
</gene>
<dbReference type="Proteomes" id="UP000184278">
    <property type="component" value="Unassembled WGS sequence"/>
</dbReference>
<protein>
    <submittedName>
        <fullName evidence="2">Uncharacterized protein</fullName>
    </submittedName>
</protein>
<evidence type="ECO:0000313" key="2">
    <source>
        <dbReference type="EMBL" id="SHI26181.1"/>
    </source>
</evidence>
<evidence type="ECO:0000313" key="3">
    <source>
        <dbReference type="Proteomes" id="UP000184278"/>
    </source>
</evidence>
<reference evidence="3" key="1">
    <citation type="submission" date="2016-11" db="EMBL/GenBank/DDBJ databases">
        <authorList>
            <person name="Varghese N."/>
            <person name="Submissions S."/>
        </authorList>
    </citation>
    <scope>NUCLEOTIDE SEQUENCE [LARGE SCALE GENOMIC DNA]</scope>
    <source>
        <strain evidence="3">DSM 3071</strain>
    </source>
</reference>
<accession>A0A1M5ZPR2</accession>
<organism evidence="2 3">
    <name type="scientific">Butyrivibrio fibrisolvens DSM 3071</name>
    <dbReference type="NCBI Taxonomy" id="1121131"/>
    <lineage>
        <taxon>Bacteria</taxon>
        <taxon>Bacillati</taxon>
        <taxon>Bacillota</taxon>
        <taxon>Clostridia</taxon>
        <taxon>Lachnospirales</taxon>
        <taxon>Lachnospiraceae</taxon>
        <taxon>Butyrivibrio</taxon>
    </lineage>
</organism>
<dbReference type="STRING" id="1121131.SAMN02745229_02536"/>
<proteinExistence type="predicted"/>